<reference evidence="2" key="1">
    <citation type="submission" date="2021-03" db="EMBL/GenBank/DDBJ databases">
        <title>Draft genome sequence of rust myrtle Austropuccinia psidii MF-1, a brazilian biotype.</title>
        <authorList>
            <person name="Quecine M.C."/>
            <person name="Pachon D.M.R."/>
            <person name="Bonatelli M.L."/>
            <person name="Correr F.H."/>
            <person name="Franceschini L.M."/>
            <person name="Leite T.F."/>
            <person name="Margarido G.R.A."/>
            <person name="Almeida C.A."/>
            <person name="Ferrarezi J.A."/>
            <person name="Labate C.A."/>
        </authorList>
    </citation>
    <scope>NUCLEOTIDE SEQUENCE</scope>
    <source>
        <strain evidence="2">MF-1</strain>
    </source>
</reference>
<dbReference type="PANTHER" id="PTHR24559:SF435">
    <property type="entry name" value="RIBONUCLEASE H"/>
    <property type="match status" value="1"/>
</dbReference>
<dbReference type="SUPFAM" id="SSF56672">
    <property type="entry name" value="DNA/RNA polymerases"/>
    <property type="match status" value="1"/>
</dbReference>
<dbReference type="EMBL" id="AVOT02046815">
    <property type="protein sequence ID" value="MBW0542107.1"/>
    <property type="molecule type" value="Genomic_DNA"/>
</dbReference>
<protein>
    <recommendedName>
        <fullName evidence="1">Reverse transcriptase domain-containing protein</fullName>
    </recommendedName>
</protein>
<name>A0A9Q3FPB2_9BASI</name>
<dbReference type="Proteomes" id="UP000765509">
    <property type="component" value="Unassembled WGS sequence"/>
</dbReference>
<accession>A0A9Q3FPB2</accession>
<comment type="caution">
    <text evidence="2">The sequence shown here is derived from an EMBL/GenBank/DDBJ whole genome shotgun (WGS) entry which is preliminary data.</text>
</comment>
<organism evidence="2 3">
    <name type="scientific">Austropuccinia psidii MF-1</name>
    <dbReference type="NCBI Taxonomy" id="1389203"/>
    <lineage>
        <taxon>Eukaryota</taxon>
        <taxon>Fungi</taxon>
        <taxon>Dikarya</taxon>
        <taxon>Basidiomycota</taxon>
        <taxon>Pucciniomycotina</taxon>
        <taxon>Pucciniomycetes</taxon>
        <taxon>Pucciniales</taxon>
        <taxon>Sphaerophragmiaceae</taxon>
        <taxon>Austropuccinia</taxon>
    </lineage>
</organism>
<gene>
    <name evidence="2" type="ORF">O181_081822</name>
</gene>
<dbReference type="InterPro" id="IPR043502">
    <property type="entry name" value="DNA/RNA_pol_sf"/>
</dbReference>
<evidence type="ECO:0000313" key="3">
    <source>
        <dbReference type="Proteomes" id="UP000765509"/>
    </source>
</evidence>
<dbReference type="Pfam" id="PF00078">
    <property type="entry name" value="RVT_1"/>
    <property type="match status" value="1"/>
</dbReference>
<dbReference type="PANTHER" id="PTHR24559">
    <property type="entry name" value="TRANSPOSON TY3-I GAG-POL POLYPROTEIN"/>
    <property type="match status" value="1"/>
</dbReference>
<dbReference type="InterPro" id="IPR043128">
    <property type="entry name" value="Rev_trsase/Diguanyl_cyclase"/>
</dbReference>
<dbReference type="OrthoDB" id="6776860at2759"/>
<dbReference type="InterPro" id="IPR000477">
    <property type="entry name" value="RT_dom"/>
</dbReference>
<keyword evidence="3" id="KW-1185">Reference proteome</keyword>
<proteinExistence type="predicted"/>
<dbReference type="AlphaFoldDB" id="A0A9Q3FPB2"/>
<evidence type="ECO:0000313" key="2">
    <source>
        <dbReference type="EMBL" id="MBW0542107.1"/>
    </source>
</evidence>
<dbReference type="Gene3D" id="3.10.10.10">
    <property type="entry name" value="HIV Type 1 Reverse Transcriptase, subunit A, domain 1"/>
    <property type="match status" value="1"/>
</dbReference>
<sequence length="117" mass="13565">MVVYSRKLDTYKVQDKYPIPRIQETLTQLSKYKYLTSMDALKGFNQHVLMPKAKKLLRIITKCGIYEYLRFPFGIKNSPSHSQRILNTILPTELSEVCPIINLDDIITCFGSQSLHL</sequence>
<dbReference type="InterPro" id="IPR053134">
    <property type="entry name" value="RNA-dir_DNA_polymerase"/>
</dbReference>
<dbReference type="Gene3D" id="3.30.70.270">
    <property type="match status" value="1"/>
</dbReference>
<evidence type="ECO:0000259" key="1">
    <source>
        <dbReference type="Pfam" id="PF00078"/>
    </source>
</evidence>
<feature type="domain" description="Reverse transcriptase" evidence="1">
    <location>
        <begin position="8"/>
        <end position="113"/>
    </location>
</feature>